<protein>
    <recommendedName>
        <fullName evidence="5">Lipoprotein</fullName>
    </recommendedName>
</protein>
<dbReference type="EMBL" id="LDQA01000020">
    <property type="protein sequence ID" value="KTR06240.1"/>
    <property type="molecule type" value="Genomic_DNA"/>
</dbReference>
<dbReference type="STRING" id="401562.NS365_08615"/>
<dbReference type="Pfam" id="PF10054">
    <property type="entry name" value="DUF2291"/>
    <property type="match status" value="1"/>
</dbReference>
<reference evidence="3 4" key="1">
    <citation type="journal article" date="2016" name="Front. Microbiol.">
        <title>Genomic Resource of Rice Seed Associated Bacteria.</title>
        <authorList>
            <person name="Midha S."/>
            <person name="Bansal K."/>
            <person name="Sharma S."/>
            <person name="Kumar N."/>
            <person name="Patil P.P."/>
            <person name="Chaudhry V."/>
            <person name="Patil P.B."/>
        </authorList>
    </citation>
    <scope>NUCLEOTIDE SEQUENCE [LARGE SCALE GENOMIC DNA]</scope>
    <source>
        <strain evidence="1 3">NS226</strain>
        <strain evidence="2 4">NS365</strain>
    </source>
</reference>
<dbReference type="PIRSF" id="PIRSF033535">
    <property type="entry name" value="UCP033535_plp"/>
    <property type="match status" value="1"/>
</dbReference>
<dbReference type="Proteomes" id="UP000078529">
    <property type="component" value="Unassembled WGS sequence"/>
</dbReference>
<sequence length="199" mass="20465">MVTSLIGLALLVGIAFDTKVVRIGSEAASGPERFSAETYGPAEFPKVRDAIAAKAVDAPVLAAAIAENKTAAAEKYGVASGGTSVLPVSFTGVAGEPKAGIYTVTVPNMPDGVTLRVQTGPAINGTELRDATGTIEFGQFTNQIEYQDAGSALNNAMKAEVLAPIDTKSLAGKTISVTGAFRLVNAKNWLVTPVKLTVQ</sequence>
<dbReference type="InterPro" id="IPR014582">
    <property type="entry name" value="UCP033535_lipo"/>
</dbReference>
<gene>
    <name evidence="1" type="ORF">NS226_21680</name>
    <name evidence="2" type="ORF">NS365_08615</name>
</gene>
<dbReference type="Proteomes" id="UP000078272">
    <property type="component" value="Unassembled WGS sequence"/>
</dbReference>
<proteinExistence type="predicted"/>
<accession>A0A175R3D3</accession>
<evidence type="ECO:0008006" key="5">
    <source>
        <dbReference type="Google" id="ProtNLM"/>
    </source>
</evidence>
<dbReference type="EMBL" id="LDPZ01000073">
    <property type="protein sequence ID" value="KTQ84444.1"/>
    <property type="molecule type" value="Genomic_DNA"/>
</dbReference>
<dbReference type="SUPFAM" id="SSF141318">
    <property type="entry name" value="TM0957-like"/>
    <property type="match status" value="1"/>
</dbReference>
<dbReference type="InterPro" id="IPR036215">
    <property type="entry name" value="TM0957-like_sf"/>
</dbReference>
<evidence type="ECO:0000313" key="4">
    <source>
        <dbReference type="Proteomes" id="UP000078529"/>
    </source>
</evidence>
<name>A0A175R3D3_9HYPH</name>
<organism evidence="1 3">
    <name type="scientific">Aureimonas ureilytica</name>
    <dbReference type="NCBI Taxonomy" id="401562"/>
    <lineage>
        <taxon>Bacteria</taxon>
        <taxon>Pseudomonadati</taxon>
        <taxon>Pseudomonadota</taxon>
        <taxon>Alphaproteobacteria</taxon>
        <taxon>Hyphomicrobiales</taxon>
        <taxon>Aurantimonadaceae</taxon>
        <taxon>Aureimonas</taxon>
    </lineage>
</organism>
<evidence type="ECO:0000313" key="2">
    <source>
        <dbReference type="EMBL" id="KTR06240.1"/>
    </source>
</evidence>
<dbReference type="AlphaFoldDB" id="A0A175R3D3"/>
<evidence type="ECO:0000313" key="3">
    <source>
        <dbReference type="Proteomes" id="UP000078272"/>
    </source>
</evidence>
<evidence type="ECO:0000313" key="1">
    <source>
        <dbReference type="EMBL" id="KTQ84444.1"/>
    </source>
</evidence>
<keyword evidence="4" id="KW-1185">Reference proteome</keyword>
<dbReference type="PATRIC" id="fig|401562.3.peg.4793"/>
<comment type="caution">
    <text evidence="1">The sequence shown here is derived from an EMBL/GenBank/DDBJ whole genome shotgun (WGS) entry which is preliminary data.</text>
</comment>